<dbReference type="Proteomes" id="UP001302602">
    <property type="component" value="Unassembled WGS sequence"/>
</dbReference>
<keyword evidence="3 5" id="KW-0378">Hydrolase</keyword>
<dbReference type="Pfam" id="PF04616">
    <property type="entry name" value="Glyco_hydro_43"/>
    <property type="match status" value="1"/>
</dbReference>
<proteinExistence type="inferred from homology"/>
<evidence type="ECO:0000313" key="7">
    <source>
        <dbReference type="EMBL" id="KAK4120458.1"/>
    </source>
</evidence>
<comment type="caution">
    <text evidence="7">The sequence shown here is derived from an EMBL/GenBank/DDBJ whole genome shotgun (WGS) entry which is preliminary data.</text>
</comment>
<dbReference type="PANTHER" id="PTHR43817">
    <property type="entry name" value="GLYCOSYL HYDROLASE"/>
    <property type="match status" value="1"/>
</dbReference>
<evidence type="ECO:0000256" key="6">
    <source>
        <dbReference type="SAM" id="SignalP"/>
    </source>
</evidence>
<dbReference type="EMBL" id="MU853238">
    <property type="protein sequence ID" value="KAK4120458.1"/>
    <property type="molecule type" value="Genomic_DNA"/>
</dbReference>
<comment type="similarity">
    <text evidence="1 5">Belongs to the glycosyl hydrolase 43 family.</text>
</comment>
<evidence type="ECO:0000313" key="8">
    <source>
        <dbReference type="Proteomes" id="UP001302602"/>
    </source>
</evidence>
<feature type="signal peptide" evidence="6">
    <location>
        <begin position="1"/>
        <end position="19"/>
    </location>
</feature>
<protein>
    <submittedName>
        <fullName evidence="7">Glycoside hydrolase family 43 protein</fullName>
    </submittedName>
</protein>
<dbReference type="AlphaFoldDB" id="A0AAN6Z0K4"/>
<feature type="chain" id="PRO_5042926769" evidence="6">
    <location>
        <begin position="20"/>
        <end position="324"/>
    </location>
</feature>
<dbReference type="PANTHER" id="PTHR43817:SF1">
    <property type="entry name" value="HYDROLASE, FAMILY 43, PUTATIVE (AFU_ORTHOLOGUE AFUA_3G01660)-RELATED"/>
    <property type="match status" value="1"/>
</dbReference>
<dbReference type="RefSeq" id="XP_062644229.1">
    <property type="nucleotide sequence ID" value="XM_062793626.1"/>
</dbReference>
<dbReference type="InterPro" id="IPR023296">
    <property type="entry name" value="Glyco_hydro_beta-prop_sf"/>
</dbReference>
<name>A0AAN6Z0K4_9PEZI</name>
<dbReference type="CDD" id="cd18820">
    <property type="entry name" value="GH43_LbAraf43-like"/>
    <property type="match status" value="1"/>
</dbReference>
<dbReference type="Gene3D" id="2.115.10.20">
    <property type="entry name" value="Glycosyl hydrolase domain, family 43"/>
    <property type="match status" value="1"/>
</dbReference>
<dbReference type="GO" id="GO:0004553">
    <property type="term" value="F:hydrolase activity, hydrolyzing O-glycosyl compounds"/>
    <property type="evidence" value="ECO:0007669"/>
    <property type="project" value="InterPro"/>
</dbReference>
<evidence type="ECO:0000256" key="2">
    <source>
        <dbReference type="ARBA" id="ARBA00022729"/>
    </source>
</evidence>
<dbReference type="InterPro" id="IPR006710">
    <property type="entry name" value="Glyco_hydro_43"/>
</dbReference>
<keyword evidence="4 5" id="KW-0326">Glycosidase</keyword>
<sequence length="324" mass="35368">MKLTFIVGAFTNLLALASAASFSNPLKATNGSDPHMTYYNGYYYLMTTTWTNLQITRAKTLEGLKTGETRVVWTDSDPSRCCNVWAPELHKIGNSWYIYYTAGNSQNLDGQRMHVLKGGGNPFSRYSYAGQLTQDWGIDGSILAVQNKSYFVWSCFSGTLQSLCIAPMNSPTTIGARKVLSEPLLDWERAQGQPPVNEGPTALYHNGKIFLVYSASFCWTPSYQLGVLTYNGGDPTLASSWTKTGPFFSSANGNYGPGHNCFINSPDGTEVWNIYHATWIQTGNCDGNRYTAAKKVSWNADGSPNFGSPDPLGIVTAGPSGEKA</sequence>
<gene>
    <name evidence="7" type="ORF">N657DRAFT_648951</name>
</gene>
<reference evidence="7" key="1">
    <citation type="journal article" date="2023" name="Mol. Phylogenet. Evol.">
        <title>Genome-scale phylogeny and comparative genomics of the fungal order Sordariales.</title>
        <authorList>
            <person name="Hensen N."/>
            <person name="Bonometti L."/>
            <person name="Westerberg I."/>
            <person name="Brannstrom I.O."/>
            <person name="Guillou S."/>
            <person name="Cros-Aarteil S."/>
            <person name="Calhoun S."/>
            <person name="Haridas S."/>
            <person name="Kuo A."/>
            <person name="Mondo S."/>
            <person name="Pangilinan J."/>
            <person name="Riley R."/>
            <person name="LaButti K."/>
            <person name="Andreopoulos B."/>
            <person name="Lipzen A."/>
            <person name="Chen C."/>
            <person name="Yan M."/>
            <person name="Daum C."/>
            <person name="Ng V."/>
            <person name="Clum A."/>
            <person name="Steindorff A."/>
            <person name="Ohm R.A."/>
            <person name="Martin F."/>
            <person name="Silar P."/>
            <person name="Natvig D.O."/>
            <person name="Lalanne C."/>
            <person name="Gautier V."/>
            <person name="Ament-Velasquez S.L."/>
            <person name="Kruys A."/>
            <person name="Hutchinson M.I."/>
            <person name="Powell A.J."/>
            <person name="Barry K."/>
            <person name="Miller A.N."/>
            <person name="Grigoriev I.V."/>
            <person name="Debuchy R."/>
            <person name="Gladieux P."/>
            <person name="Hiltunen Thoren M."/>
            <person name="Johannesson H."/>
        </authorList>
    </citation>
    <scope>NUCLEOTIDE SEQUENCE</scope>
    <source>
        <strain evidence="7">CBS 731.68</strain>
    </source>
</reference>
<dbReference type="SUPFAM" id="SSF75005">
    <property type="entry name" value="Arabinanase/levansucrase/invertase"/>
    <property type="match status" value="1"/>
</dbReference>
<reference evidence="7" key="2">
    <citation type="submission" date="2023-05" db="EMBL/GenBank/DDBJ databases">
        <authorList>
            <consortium name="Lawrence Berkeley National Laboratory"/>
            <person name="Steindorff A."/>
            <person name="Hensen N."/>
            <person name="Bonometti L."/>
            <person name="Westerberg I."/>
            <person name="Brannstrom I.O."/>
            <person name="Guillou S."/>
            <person name="Cros-Aarteil S."/>
            <person name="Calhoun S."/>
            <person name="Haridas S."/>
            <person name="Kuo A."/>
            <person name="Mondo S."/>
            <person name="Pangilinan J."/>
            <person name="Riley R."/>
            <person name="Labutti K."/>
            <person name="Andreopoulos B."/>
            <person name="Lipzen A."/>
            <person name="Chen C."/>
            <person name="Yanf M."/>
            <person name="Daum C."/>
            <person name="Ng V."/>
            <person name="Clum A."/>
            <person name="Ohm R."/>
            <person name="Martin F."/>
            <person name="Silar P."/>
            <person name="Natvig D."/>
            <person name="Lalanne C."/>
            <person name="Gautier V."/>
            <person name="Ament-Velasquez S.L."/>
            <person name="Kruys A."/>
            <person name="Hutchinson M.I."/>
            <person name="Powell A.J."/>
            <person name="Barry K."/>
            <person name="Miller A.N."/>
            <person name="Grigoriev I.V."/>
            <person name="Debuchy R."/>
            <person name="Gladieux P."/>
            <person name="Thoren M.H."/>
            <person name="Johannesson H."/>
        </authorList>
    </citation>
    <scope>NUCLEOTIDE SEQUENCE</scope>
    <source>
        <strain evidence="7">CBS 731.68</strain>
    </source>
</reference>
<organism evidence="7 8">
    <name type="scientific">Parathielavia appendiculata</name>
    <dbReference type="NCBI Taxonomy" id="2587402"/>
    <lineage>
        <taxon>Eukaryota</taxon>
        <taxon>Fungi</taxon>
        <taxon>Dikarya</taxon>
        <taxon>Ascomycota</taxon>
        <taxon>Pezizomycotina</taxon>
        <taxon>Sordariomycetes</taxon>
        <taxon>Sordariomycetidae</taxon>
        <taxon>Sordariales</taxon>
        <taxon>Chaetomiaceae</taxon>
        <taxon>Parathielavia</taxon>
    </lineage>
</organism>
<keyword evidence="8" id="KW-1185">Reference proteome</keyword>
<evidence type="ECO:0000256" key="4">
    <source>
        <dbReference type="ARBA" id="ARBA00023295"/>
    </source>
</evidence>
<dbReference type="GO" id="GO:0005975">
    <property type="term" value="P:carbohydrate metabolic process"/>
    <property type="evidence" value="ECO:0007669"/>
    <property type="project" value="InterPro"/>
</dbReference>
<accession>A0AAN6Z0K4</accession>
<evidence type="ECO:0000256" key="3">
    <source>
        <dbReference type="ARBA" id="ARBA00022801"/>
    </source>
</evidence>
<evidence type="ECO:0000256" key="5">
    <source>
        <dbReference type="RuleBase" id="RU361187"/>
    </source>
</evidence>
<keyword evidence="2 6" id="KW-0732">Signal</keyword>
<evidence type="ECO:0000256" key="1">
    <source>
        <dbReference type="ARBA" id="ARBA00009865"/>
    </source>
</evidence>
<dbReference type="GeneID" id="87830395"/>